<gene>
    <name evidence="6" type="primary">flr_1</name>
    <name evidence="6" type="ORF">SAMEA3545359_00375</name>
</gene>
<comment type="similarity">
    <text evidence="3">Belongs to the flavoredoxin family.</text>
</comment>
<name>A0A1C6GH05_9FIRM</name>
<protein>
    <submittedName>
        <fullName evidence="6">Flavoredoxin</fullName>
    </submittedName>
</protein>
<dbReference type="SUPFAM" id="SSF50475">
    <property type="entry name" value="FMN-binding split barrel"/>
    <property type="match status" value="1"/>
</dbReference>
<evidence type="ECO:0000256" key="2">
    <source>
        <dbReference type="ARBA" id="ARBA00022630"/>
    </source>
</evidence>
<evidence type="ECO:0000259" key="5">
    <source>
        <dbReference type="SMART" id="SM00903"/>
    </source>
</evidence>
<proteinExistence type="inferred from homology"/>
<reference evidence="6" key="1">
    <citation type="submission" date="2015-09" db="EMBL/GenBank/DDBJ databases">
        <authorList>
            <consortium name="Pathogen Informatics"/>
        </authorList>
    </citation>
    <scope>NUCLEOTIDE SEQUENCE</scope>
    <source>
        <strain evidence="6">2789STDY5834896</strain>
    </source>
</reference>
<dbReference type="PANTHER" id="PTHR43567">
    <property type="entry name" value="FLAVOREDOXIN-RELATED-RELATED"/>
    <property type="match status" value="1"/>
</dbReference>
<feature type="region of interest" description="Disordered" evidence="4">
    <location>
        <begin position="183"/>
        <end position="208"/>
    </location>
</feature>
<evidence type="ECO:0000256" key="4">
    <source>
        <dbReference type="SAM" id="MobiDB-lite"/>
    </source>
</evidence>
<feature type="compositionally biased region" description="Basic residues" evidence="4">
    <location>
        <begin position="185"/>
        <end position="196"/>
    </location>
</feature>
<dbReference type="GO" id="GO:0010181">
    <property type="term" value="F:FMN binding"/>
    <property type="evidence" value="ECO:0007669"/>
    <property type="project" value="InterPro"/>
</dbReference>
<comment type="cofactor">
    <cofactor evidence="1">
        <name>FMN</name>
        <dbReference type="ChEBI" id="CHEBI:58210"/>
    </cofactor>
</comment>
<dbReference type="AlphaFoldDB" id="A0A1C6GH05"/>
<dbReference type="GO" id="GO:0016646">
    <property type="term" value="F:oxidoreductase activity, acting on the CH-NH group of donors, NAD or NADP as acceptor"/>
    <property type="evidence" value="ECO:0007669"/>
    <property type="project" value="UniProtKB-ARBA"/>
</dbReference>
<dbReference type="InterPro" id="IPR002563">
    <property type="entry name" value="Flavin_Rdtase-like_dom"/>
</dbReference>
<keyword evidence="2" id="KW-0285">Flavoprotein</keyword>
<evidence type="ECO:0000313" key="6">
    <source>
        <dbReference type="EMBL" id="SCJ44405.1"/>
    </source>
</evidence>
<dbReference type="EMBL" id="FMHG01000001">
    <property type="protein sequence ID" value="SCJ44405.1"/>
    <property type="molecule type" value="Genomic_DNA"/>
</dbReference>
<evidence type="ECO:0000256" key="3">
    <source>
        <dbReference type="ARBA" id="ARBA00038054"/>
    </source>
</evidence>
<dbReference type="PANTHER" id="PTHR43567:SF1">
    <property type="entry name" value="FLAVOREDOXIN"/>
    <property type="match status" value="1"/>
</dbReference>
<dbReference type="InterPro" id="IPR052174">
    <property type="entry name" value="Flavoredoxin"/>
</dbReference>
<accession>A0A1C6GH05</accession>
<organism evidence="6">
    <name type="scientific">uncultured Anaerotruncus sp</name>
    <dbReference type="NCBI Taxonomy" id="905011"/>
    <lineage>
        <taxon>Bacteria</taxon>
        <taxon>Bacillati</taxon>
        <taxon>Bacillota</taxon>
        <taxon>Clostridia</taxon>
        <taxon>Eubacteriales</taxon>
        <taxon>Oscillospiraceae</taxon>
        <taxon>Anaerotruncus</taxon>
        <taxon>environmental samples</taxon>
    </lineage>
</organism>
<dbReference type="PROSITE" id="PS51257">
    <property type="entry name" value="PROKAR_LIPOPROTEIN"/>
    <property type="match status" value="1"/>
</dbReference>
<evidence type="ECO:0000256" key="1">
    <source>
        <dbReference type="ARBA" id="ARBA00001917"/>
    </source>
</evidence>
<dbReference type="Gene3D" id="2.30.110.10">
    <property type="entry name" value="Electron Transport, Fmn-binding Protein, Chain A"/>
    <property type="match status" value="1"/>
</dbReference>
<dbReference type="Pfam" id="PF01613">
    <property type="entry name" value="Flavin_Reduct"/>
    <property type="match status" value="1"/>
</dbReference>
<dbReference type="SMART" id="SM00903">
    <property type="entry name" value="Flavin_Reduct"/>
    <property type="match status" value="1"/>
</dbReference>
<dbReference type="InterPro" id="IPR012349">
    <property type="entry name" value="Split_barrel_FMN-bd"/>
</dbReference>
<feature type="domain" description="Flavin reductase like" evidence="5">
    <location>
        <begin position="12"/>
        <end position="156"/>
    </location>
</feature>
<sequence>MARQIWRPGALLAPVPPALVSCGTVDAPNALTVGWTGIVCTHPAMTYISLRPQRHSYSLIKDSGAFCINLTTRKLVRAADFCGVRSGRDTDKFALMGLHAEKASQVSAPLIAESPLALECRVQQILPLGTHEMFLAEIVAVDVDESLIDDSGRLQLDRADLAAYAHGEYFALGQKLGSFGYSVRKPGKRKKTRRFVPPKAPTQPGGQR</sequence>